<protein>
    <recommendedName>
        <fullName evidence="8">FAD-dependent oxidoreductase</fullName>
    </recommendedName>
</protein>
<organism evidence="6 7">
    <name type="scientific">candidate division WOR-1 bacterium DG_54_3</name>
    <dbReference type="NCBI Taxonomy" id="1703775"/>
    <lineage>
        <taxon>Bacteria</taxon>
        <taxon>Bacillati</taxon>
        <taxon>Saganbacteria</taxon>
    </lineage>
</organism>
<evidence type="ECO:0000256" key="5">
    <source>
        <dbReference type="ARBA" id="ARBA00023014"/>
    </source>
</evidence>
<dbReference type="GO" id="GO:0016491">
    <property type="term" value="F:oxidoreductase activity"/>
    <property type="evidence" value="ECO:0007669"/>
    <property type="project" value="UniProtKB-KW"/>
</dbReference>
<dbReference type="Gene3D" id="3.50.50.60">
    <property type="entry name" value="FAD/NAD(P)-binding domain"/>
    <property type="match status" value="1"/>
</dbReference>
<evidence type="ECO:0000256" key="2">
    <source>
        <dbReference type="ARBA" id="ARBA00022723"/>
    </source>
</evidence>
<dbReference type="InterPro" id="IPR036188">
    <property type="entry name" value="FAD/NAD-bd_sf"/>
</dbReference>
<keyword evidence="3" id="KW-0560">Oxidoreductase</keyword>
<dbReference type="Pfam" id="PF12831">
    <property type="entry name" value="FAD_oxidored"/>
    <property type="match status" value="1"/>
</dbReference>
<dbReference type="PANTHER" id="PTHR43498">
    <property type="entry name" value="FERREDOXIN:COB-COM HETERODISULFIDE REDUCTASE SUBUNIT A"/>
    <property type="match status" value="1"/>
</dbReference>
<dbReference type="PANTHER" id="PTHR43498:SF1">
    <property type="entry name" value="COB--COM HETERODISULFIDE REDUCTASE IRON-SULFUR SUBUNIT A"/>
    <property type="match status" value="1"/>
</dbReference>
<accession>A0A0S7Y453</accession>
<evidence type="ECO:0008006" key="8">
    <source>
        <dbReference type="Google" id="ProtNLM"/>
    </source>
</evidence>
<dbReference type="PATRIC" id="fig|1703775.3.peg.977"/>
<dbReference type="GO" id="GO:0046872">
    <property type="term" value="F:metal ion binding"/>
    <property type="evidence" value="ECO:0007669"/>
    <property type="project" value="UniProtKB-KW"/>
</dbReference>
<evidence type="ECO:0000256" key="3">
    <source>
        <dbReference type="ARBA" id="ARBA00023002"/>
    </source>
</evidence>
<dbReference type="SUPFAM" id="SSF51905">
    <property type="entry name" value="FAD/NAD(P)-binding domain"/>
    <property type="match status" value="1"/>
</dbReference>
<keyword evidence="4" id="KW-0408">Iron</keyword>
<gene>
    <name evidence="6" type="ORF">AMJ44_03935</name>
</gene>
<reference evidence="6 7" key="1">
    <citation type="journal article" date="2015" name="Microbiome">
        <title>Genomic resolution of linkages in carbon, nitrogen, and sulfur cycling among widespread estuary sediment bacteria.</title>
        <authorList>
            <person name="Baker B.J."/>
            <person name="Lazar C.S."/>
            <person name="Teske A.P."/>
            <person name="Dick G.J."/>
        </authorList>
    </citation>
    <scope>NUCLEOTIDE SEQUENCE [LARGE SCALE GENOMIC DNA]</scope>
    <source>
        <strain evidence="6">DG_54_3</strain>
    </source>
</reference>
<keyword evidence="2" id="KW-0479">Metal-binding</keyword>
<keyword evidence="5" id="KW-0411">Iron-sulfur</keyword>
<dbReference type="InterPro" id="IPR039650">
    <property type="entry name" value="HdrA-like"/>
</dbReference>
<dbReference type="EMBL" id="LIZX01000025">
    <property type="protein sequence ID" value="KPJ69396.1"/>
    <property type="molecule type" value="Genomic_DNA"/>
</dbReference>
<evidence type="ECO:0000313" key="7">
    <source>
        <dbReference type="Proteomes" id="UP000051861"/>
    </source>
</evidence>
<evidence type="ECO:0000256" key="4">
    <source>
        <dbReference type="ARBA" id="ARBA00023004"/>
    </source>
</evidence>
<dbReference type="AlphaFoldDB" id="A0A0S7Y453"/>
<comment type="caution">
    <text evidence="6">The sequence shown here is derived from an EMBL/GenBank/DDBJ whole genome shotgun (WGS) entry which is preliminary data.</text>
</comment>
<dbReference type="Proteomes" id="UP000051861">
    <property type="component" value="Unassembled WGS sequence"/>
</dbReference>
<evidence type="ECO:0000313" key="6">
    <source>
        <dbReference type="EMBL" id="KPJ69396.1"/>
    </source>
</evidence>
<evidence type="ECO:0000256" key="1">
    <source>
        <dbReference type="ARBA" id="ARBA00022485"/>
    </source>
</evidence>
<sequence length="426" mass="46326">MRQVPILTQTEVLVVGGGPSGFAAALASARMGVKTLLVERYGFLGGMATAAEVNPFMISKVSGRPIIGGIFQELVGELKKKKACEDGEVFGQPHIVFDPEILKSILFELATKADLKLLLHSCVSGAVIKGEEIKGVIVQNKSGEGRILAKAVIDASGDADIAYMSGVTCFKGREEDRLMQPATLYFTLGGVNEEKMPSREDIDKMYRKAKAEGRIKNPREKVLWFKGVRAGELHFNSTRVTKIDGTKAADLTKAEIEARRQVMELVSFLKKEIPGFESSYLLSTGVQIGVRETRRIKGEYILTEEDVTQGKKFKDVIAMASYPIDVHSPTGEGTIFKPLGTGNHYDIPYRCLLPQEISGLIVVGRAISVTHEALSSTRVMPTCMAIGEAGGTAAALSVIDKVMPKNVNVENLQKQLREQGAIIDVR</sequence>
<proteinExistence type="predicted"/>
<name>A0A0S7Y453_UNCSA</name>
<dbReference type="GO" id="GO:0051539">
    <property type="term" value="F:4 iron, 4 sulfur cluster binding"/>
    <property type="evidence" value="ECO:0007669"/>
    <property type="project" value="UniProtKB-KW"/>
</dbReference>
<keyword evidence="1" id="KW-0004">4Fe-4S</keyword>